<dbReference type="AlphaFoldDB" id="A0A1M5RLT5"/>
<gene>
    <name evidence="1" type="ORF">SAMN05444169_6640</name>
</gene>
<evidence type="ECO:0008006" key="3">
    <source>
        <dbReference type="Google" id="ProtNLM"/>
    </source>
</evidence>
<organism evidence="1 2">
    <name type="scientific">Bradyrhizobium erythrophlei</name>
    <dbReference type="NCBI Taxonomy" id="1437360"/>
    <lineage>
        <taxon>Bacteria</taxon>
        <taxon>Pseudomonadati</taxon>
        <taxon>Pseudomonadota</taxon>
        <taxon>Alphaproteobacteria</taxon>
        <taxon>Hyphomicrobiales</taxon>
        <taxon>Nitrobacteraceae</taxon>
        <taxon>Bradyrhizobium</taxon>
    </lineage>
</organism>
<dbReference type="SUPFAM" id="SSF46785">
    <property type="entry name" value="Winged helix' DNA-binding domain"/>
    <property type="match status" value="1"/>
</dbReference>
<dbReference type="InterPro" id="IPR036390">
    <property type="entry name" value="WH_DNA-bd_sf"/>
</dbReference>
<dbReference type="OrthoDB" id="8232080at2"/>
<dbReference type="Proteomes" id="UP000190675">
    <property type="component" value="Chromosome I"/>
</dbReference>
<reference evidence="1 2" key="1">
    <citation type="submission" date="2016-11" db="EMBL/GenBank/DDBJ databases">
        <authorList>
            <person name="Jaros S."/>
            <person name="Januszkiewicz K."/>
            <person name="Wedrychowicz H."/>
        </authorList>
    </citation>
    <scope>NUCLEOTIDE SEQUENCE [LARGE SCALE GENOMIC DNA]</scope>
    <source>
        <strain evidence="1 2">GAS242</strain>
    </source>
</reference>
<name>A0A1M5RLT5_9BRAD</name>
<dbReference type="Pfam" id="PF14337">
    <property type="entry name" value="Abi_alpha"/>
    <property type="match status" value="1"/>
</dbReference>
<sequence length="205" mass="22375">MGDDGAPYEKAVEETAKATSNAVDLIREGGRAIAPAIGNIYGVLIGDKVAAARERRLDEITRKTKKILQDRKVKDSVELPEDIAIPLLEAAQSEPREELQELWARLLANAMDPARADHVRPEFVEALRRLQPVDVRILDIVQKTLSDSSTLLQVSQIAERTKLRPSAAEVSVSHLQGLDIVRKTGGNHLVALTDLGKELVVAVAP</sequence>
<dbReference type="InterPro" id="IPR025506">
    <property type="entry name" value="Abi_alpha"/>
</dbReference>
<dbReference type="RefSeq" id="WP_079569612.1">
    <property type="nucleotide sequence ID" value="NZ_LT670818.1"/>
</dbReference>
<accession>A0A1M5RLT5</accession>
<proteinExistence type="predicted"/>
<protein>
    <recommendedName>
        <fullName evidence="3">DUF4393 domain-containing protein</fullName>
    </recommendedName>
</protein>
<dbReference type="EMBL" id="LT670818">
    <property type="protein sequence ID" value="SHH27165.1"/>
    <property type="molecule type" value="Genomic_DNA"/>
</dbReference>
<evidence type="ECO:0000313" key="2">
    <source>
        <dbReference type="Proteomes" id="UP000190675"/>
    </source>
</evidence>
<evidence type="ECO:0000313" key="1">
    <source>
        <dbReference type="EMBL" id="SHH27165.1"/>
    </source>
</evidence>